<evidence type="ECO:0000313" key="1">
    <source>
        <dbReference type="EMBL" id="SFG80816.1"/>
    </source>
</evidence>
<name>A0A1I2V0W4_9BACT</name>
<dbReference type="OrthoDB" id="9892812at2"/>
<organism evidence="1 2">
    <name type="scientific">Algoriphagus hitonicola</name>
    <dbReference type="NCBI Taxonomy" id="435880"/>
    <lineage>
        <taxon>Bacteria</taxon>
        <taxon>Pseudomonadati</taxon>
        <taxon>Bacteroidota</taxon>
        <taxon>Cytophagia</taxon>
        <taxon>Cytophagales</taxon>
        <taxon>Cyclobacteriaceae</taxon>
        <taxon>Algoriphagus</taxon>
    </lineage>
</organism>
<sequence>MDEMEIIACNIGKRQLEVGLPSTGTIHINLICTLSPLGKIEESEIRITGITEESRYRFLQTKSEDIFPIELQSSSLKEITLPTPFARTKPKMPTETKLLWYKKLKKELEEKGLI</sequence>
<dbReference type="STRING" id="435880.SAMN04487988_108146"/>
<gene>
    <name evidence="1" type="ORF">SAMN04487988_108146</name>
</gene>
<dbReference type="EMBL" id="FOPC01000008">
    <property type="protein sequence ID" value="SFG80816.1"/>
    <property type="molecule type" value="Genomic_DNA"/>
</dbReference>
<dbReference type="Proteomes" id="UP000199642">
    <property type="component" value="Unassembled WGS sequence"/>
</dbReference>
<reference evidence="2" key="1">
    <citation type="submission" date="2016-10" db="EMBL/GenBank/DDBJ databases">
        <authorList>
            <person name="Varghese N."/>
            <person name="Submissions S."/>
        </authorList>
    </citation>
    <scope>NUCLEOTIDE SEQUENCE [LARGE SCALE GENOMIC DNA]</scope>
    <source>
        <strain evidence="2">DSM 19315</strain>
    </source>
</reference>
<dbReference type="AlphaFoldDB" id="A0A1I2V0W4"/>
<dbReference type="RefSeq" id="WP_092792069.1">
    <property type="nucleotide sequence ID" value="NZ_FOPC01000008.1"/>
</dbReference>
<evidence type="ECO:0000313" key="2">
    <source>
        <dbReference type="Proteomes" id="UP000199642"/>
    </source>
</evidence>
<proteinExistence type="predicted"/>
<protein>
    <submittedName>
        <fullName evidence="1">Uncharacterized protein</fullName>
    </submittedName>
</protein>
<accession>A0A1I2V0W4</accession>
<keyword evidence="2" id="KW-1185">Reference proteome</keyword>